<proteinExistence type="predicted"/>
<evidence type="ECO:0000313" key="3">
    <source>
        <dbReference type="Proteomes" id="UP000027222"/>
    </source>
</evidence>
<dbReference type="HOGENOM" id="CLU_956575_0_0_1"/>
<gene>
    <name evidence="2" type="ORF">GALMADRAFT_149019</name>
</gene>
<accession>A0A067S2M7</accession>
<dbReference type="EMBL" id="KL142544">
    <property type="protein sequence ID" value="KDR65065.1"/>
    <property type="molecule type" value="Genomic_DNA"/>
</dbReference>
<dbReference type="Proteomes" id="UP000027222">
    <property type="component" value="Unassembled WGS sequence"/>
</dbReference>
<dbReference type="AlphaFoldDB" id="A0A067S2M7"/>
<keyword evidence="3" id="KW-1185">Reference proteome</keyword>
<reference evidence="3" key="1">
    <citation type="journal article" date="2014" name="Proc. Natl. Acad. Sci. U.S.A.">
        <title>Extensive sampling of basidiomycete genomes demonstrates inadequacy of the white-rot/brown-rot paradigm for wood decay fungi.</title>
        <authorList>
            <person name="Riley R."/>
            <person name="Salamov A.A."/>
            <person name="Brown D.W."/>
            <person name="Nagy L.G."/>
            <person name="Floudas D."/>
            <person name="Held B.W."/>
            <person name="Levasseur A."/>
            <person name="Lombard V."/>
            <person name="Morin E."/>
            <person name="Otillar R."/>
            <person name="Lindquist E.A."/>
            <person name="Sun H."/>
            <person name="LaButti K.M."/>
            <person name="Schmutz J."/>
            <person name="Jabbour D."/>
            <person name="Luo H."/>
            <person name="Baker S.E."/>
            <person name="Pisabarro A.G."/>
            <person name="Walton J.D."/>
            <person name="Blanchette R.A."/>
            <person name="Henrissat B."/>
            <person name="Martin F."/>
            <person name="Cullen D."/>
            <person name="Hibbett D.S."/>
            <person name="Grigoriev I.V."/>
        </authorList>
    </citation>
    <scope>NUCLEOTIDE SEQUENCE [LARGE SCALE GENOMIC DNA]</scope>
    <source>
        <strain evidence="3">CBS 339.88</strain>
    </source>
</reference>
<evidence type="ECO:0000256" key="1">
    <source>
        <dbReference type="SAM" id="MobiDB-lite"/>
    </source>
</evidence>
<protein>
    <submittedName>
        <fullName evidence="2">Uncharacterized protein</fullName>
    </submittedName>
</protein>
<organism evidence="2 3">
    <name type="scientific">Galerina marginata (strain CBS 339.88)</name>
    <dbReference type="NCBI Taxonomy" id="685588"/>
    <lineage>
        <taxon>Eukaryota</taxon>
        <taxon>Fungi</taxon>
        <taxon>Dikarya</taxon>
        <taxon>Basidiomycota</taxon>
        <taxon>Agaricomycotina</taxon>
        <taxon>Agaricomycetes</taxon>
        <taxon>Agaricomycetidae</taxon>
        <taxon>Agaricales</taxon>
        <taxon>Agaricineae</taxon>
        <taxon>Strophariaceae</taxon>
        <taxon>Galerina</taxon>
    </lineage>
</organism>
<feature type="region of interest" description="Disordered" evidence="1">
    <location>
        <begin position="254"/>
        <end position="291"/>
    </location>
</feature>
<dbReference type="OrthoDB" id="3062783at2759"/>
<evidence type="ECO:0000313" key="2">
    <source>
        <dbReference type="EMBL" id="KDR65065.1"/>
    </source>
</evidence>
<name>A0A067S2M7_GALM3</name>
<sequence>MNNLRPMHPFTPFNPICIFGDHEIDTVQTQIYYMTSRLREILLHRLDGPHQEQIWTWWNVRFGLEVQLANSLVGWATAVGLSVDIPYLLRSICVFGPYINMEYSFSYTPELEVLLRRLPTVTDSFALRPAKVYYLHWWNEGALEDNALSTATLPLAVILHRTVVRGSTSESSLDIPRPRKGKNKQGDSTVCLKCPKYRSLAQQASAGLKEAVTHLAAVRQYIEWSTANSQRMIQGYHKIANQAEQVNRALEKKDIRQMALGRQESPADPPPSRTNSMDYPQADGAVTFESV</sequence>